<evidence type="ECO:0000313" key="2">
    <source>
        <dbReference type="Proteomes" id="UP000291084"/>
    </source>
</evidence>
<reference evidence="1 2" key="1">
    <citation type="journal article" date="2015" name="Sci. Rep.">
        <title>The power of single molecule real-time sequencing technology in the de novo assembly of a eukaryotic genome.</title>
        <authorList>
            <person name="Sakai H."/>
            <person name="Naito K."/>
            <person name="Ogiso-Tanaka E."/>
            <person name="Takahashi Y."/>
            <person name="Iseki K."/>
            <person name="Muto C."/>
            <person name="Satou K."/>
            <person name="Teruya K."/>
            <person name="Shiroma A."/>
            <person name="Shimoji M."/>
            <person name="Hirano T."/>
            <person name="Itoh T."/>
            <person name="Kaga A."/>
            <person name="Tomooka N."/>
        </authorList>
    </citation>
    <scope>NUCLEOTIDE SEQUENCE [LARGE SCALE GENOMIC DNA]</scope>
    <source>
        <strain evidence="2">cv. Shumari</strain>
    </source>
</reference>
<organism evidence="1 2">
    <name type="scientific">Vigna angularis var. angularis</name>
    <dbReference type="NCBI Taxonomy" id="157739"/>
    <lineage>
        <taxon>Eukaryota</taxon>
        <taxon>Viridiplantae</taxon>
        <taxon>Streptophyta</taxon>
        <taxon>Embryophyta</taxon>
        <taxon>Tracheophyta</taxon>
        <taxon>Spermatophyta</taxon>
        <taxon>Magnoliopsida</taxon>
        <taxon>eudicotyledons</taxon>
        <taxon>Gunneridae</taxon>
        <taxon>Pentapetalae</taxon>
        <taxon>rosids</taxon>
        <taxon>fabids</taxon>
        <taxon>Fabales</taxon>
        <taxon>Fabaceae</taxon>
        <taxon>Papilionoideae</taxon>
        <taxon>50 kb inversion clade</taxon>
        <taxon>NPAAA clade</taxon>
        <taxon>indigoferoid/millettioid clade</taxon>
        <taxon>Phaseoleae</taxon>
        <taxon>Vigna</taxon>
    </lineage>
</organism>
<sequence>MTQWLSRSSKKFTHLKFLVIVKEYQPLSLFHCHNHCPLSYLYLVFNTDLHVILFFYDCVNLPLHYFIQPCVCVVVKQQEQYDCKQ</sequence>
<name>A0A0S3S206_PHAAN</name>
<dbReference type="AlphaFoldDB" id="A0A0S3S206"/>
<accession>A0A0S3S206</accession>
<dbReference type="EMBL" id="AP015038">
    <property type="protein sequence ID" value="BAT86866.1"/>
    <property type="molecule type" value="Genomic_DNA"/>
</dbReference>
<dbReference type="Proteomes" id="UP000291084">
    <property type="component" value="Chromosome 5"/>
</dbReference>
<proteinExistence type="predicted"/>
<evidence type="ECO:0000313" key="1">
    <source>
        <dbReference type="EMBL" id="BAT86866.1"/>
    </source>
</evidence>
<gene>
    <name evidence="1" type="primary">Vigan.05G019200</name>
    <name evidence="1" type="ORF">VIGAN_05019200</name>
</gene>
<keyword evidence="2" id="KW-1185">Reference proteome</keyword>
<feature type="non-terminal residue" evidence="1">
    <location>
        <position position="85"/>
    </location>
</feature>
<protein>
    <submittedName>
        <fullName evidence="1">Uncharacterized protein</fullName>
    </submittedName>
</protein>